<feature type="region of interest" description="Disordered" evidence="1">
    <location>
        <begin position="54"/>
        <end position="96"/>
    </location>
</feature>
<dbReference type="EMBL" id="LLXJ01005167">
    <property type="protein sequence ID" value="PKB95082.1"/>
    <property type="molecule type" value="Genomic_DNA"/>
</dbReference>
<name>A0A2N0NKI1_9GLOM</name>
<comment type="caution">
    <text evidence="2">The sequence shown here is derived from an EMBL/GenBank/DDBJ whole genome shotgun (WGS) entry which is preliminary data.</text>
</comment>
<gene>
    <name evidence="2" type="ORF">RhiirA5_437412</name>
</gene>
<dbReference type="Proteomes" id="UP000232722">
    <property type="component" value="Unassembled WGS sequence"/>
</dbReference>
<evidence type="ECO:0000313" key="2">
    <source>
        <dbReference type="EMBL" id="PKB95082.1"/>
    </source>
</evidence>
<organism evidence="2 3">
    <name type="scientific">Rhizophagus irregularis</name>
    <dbReference type="NCBI Taxonomy" id="588596"/>
    <lineage>
        <taxon>Eukaryota</taxon>
        <taxon>Fungi</taxon>
        <taxon>Fungi incertae sedis</taxon>
        <taxon>Mucoromycota</taxon>
        <taxon>Glomeromycotina</taxon>
        <taxon>Glomeromycetes</taxon>
        <taxon>Glomerales</taxon>
        <taxon>Glomeraceae</taxon>
        <taxon>Rhizophagus</taxon>
    </lineage>
</organism>
<evidence type="ECO:0000256" key="1">
    <source>
        <dbReference type="SAM" id="MobiDB-lite"/>
    </source>
</evidence>
<reference evidence="2 3" key="2">
    <citation type="submission" date="2017-09" db="EMBL/GenBank/DDBJ databases">
        <title>Extensive intraspecific genome diversity in a model arbuscular mycorrhizal fungus.</title>
        <authorList>
            <person name="Chen E.C."/>
            <person name="Morin E."/>
            <person name="Beaudet D."/>
            <person name="Noel J."/>
            <person name="Ndikumana S."/>
            <person name="Charron P."/>
            <person name="St-Onge C."/>
            <person name="Giorgi J."/>
            <person name="Grigoriev I.V."/>
            <person name="Roux C."/>
            <person name="Martin F.M."/>
            <person name="Corradi N."/>
        </authorList>
    </citation>
    <scope>NUCLEOTIDE SEQUENCE [LARGE SCALE GENOMIC DNA]</scope>
    <source>
        <strain evidence="2 3">A5</strain>
    </source>
</reference>
<feature type="compositionally biased region" description="Polar residues" evidence="1">
    <location>
        <begin position="69"/>
        <end position="85"/>
    </location>
</feature>
<feature type="compositionally biased region" description="Basic and acidic residues" evidence="1">
    <location>
        <begin position="86"/>
        <end position="96"/>
    </location>
</feature>
<reference evidence="2 3" key="1">
    <citation type="submission" date="2016-04" db="EMBL/GenBank/DDBJ databases">
        <title>Genome analyses suggest a sexual origin of heterokaryosis in a supposedly ancient asexual fungus.</title>
        <authorList>
            <person name="Ropars J."/>
            <person name="Sedzielewska K."/>
            <person name="Noel J."/>
            <person name="Charron P."/>
            <person name="Farinelli L."/>
            <person name="Marton T."/>
            <person name="Kruger M."/>
            <person name="Pelin A."/>
            <person name="Brachmann A."/>
            <person name="Corradi N."/>
        </authorList>
    </citation>
    <scope>NUCLEOTIDE SEQUENCE [LARGE SCALE GENOMIC DNA]</scope>
    <source>
        <strain evidence="2 3">A5</strain>
    </source>
</reference>
<dbReference type="AlphaFoldDB" id="A0A2N0NKI1"/>
<sequence>MVIWVMTADDELFTSTSSSNTKTTPNPVLEMSPILSDVEMTPVDQTVIPETFQKKDKQKARVTNDKQVKNQSIMANPGAQTSAKNPDTKKPMTSESKSETLLYMIFCIPGTLRKS</sequence>
<evidence type="ECO:0000313" key="3">
    <source>
        <dbReference type="Proteomes" id="UP000232722"/>
    </source>
</evidence>
<accession>A0A2N0NKI1</accession>
<protein>
    <submittedName>
        <fullName evidence="2">Uncharacterized protein</fullName>
    </submittedName>
</protein>
<proteinExistence type="predicted"/>
<dbReference type="VEuPathDB" id="FungiDB:RhiirA1_446392"/>